<dbReference type="CDD" id="cd08994">
    <property type="entry name" value="GH43_62_32_68_117_130-like"/>
    <property type="match status" value="1"/>
</dbReference>
<evidence type="ECO:0000313" key="3">
    <source>
        <dbReference type="EMBL" id="QEG02634.1"/>
    </source>
</evidence>
<protein>
    <submittedName>
        <fullName evidence="3">Glycosyl hydrolases family 43</fullName>
    </submittedName>
</protein>
<proteinExistence type="predicted"/>
<evidence type="ECO:0000313" key="4">
    <source>
        <dbReference type="Proteomes" id="UP000321353"/>
    </source>
</evidence>
<keyword evidence="3" id="KW-0378">Hydrolase</keyword>
<gene>
    <name evidence="3" type="ORF">Mal15_67550</name>
</gene>
<evidence type="ECO:0000256" key="1">
    <source>
        <dbReference type="ARBA" id="ARBA00022651"/>
    </source>
</evidence>
<dbReference type="RefSeq" id="WP_147871545.1">
    <property type="nucleotide sequence ID" value="NZ_CP036264.1"/>
</dbReference>
<dbReference type="PANTHER" id="PTHR43772">
    <property type="entry name" value="ENDO-1,4-BETA-XYLANASE"/>
    <property type="match status" value="1"/>
</dbReference>
<evidence type="ECO:0000256" key="2">
    <source>
        <dbReference type="ARBA" id="ARBA00023277"/>
    </source>
</evidence>
<accession>A0A5B9MNU6</accession>
<keyword evidence="4" id="KW-1185">Reference proteome</keyword>
<organism evidence="3 4">
    <name type="scientific">Stieleria maiorica</name>
    <dbReference type="NCBI Taxonomy" id="2795974"/>
    <lineage>
        <taxon>Bacteria</taxon>
        <taxon>Pseudomonadati</taxon>
        <taxon>Planctomycetota</taxon>
        <taxon>Planctomycetia</taxon>
        <taxon>Pirellulales</taxon>
        <taxon>Pirellulaceae</taxon>
        <taxon>Stieleria</taxon>
    </lineage>
</organism>
<dbReference type="InterPro" id="IPR023296">
    <property type="entry name" value="Glyco_hydro_beta-prop_sf"/>
</dbReference>
<keyword evidence="2" id="KW-0119">Carbohydrate metabolism</keyword>
<name>A0A5B9MNU6_9BACT</name>
<dbReference type="KEGG" id="smam:Mal15_67550"/>
<dbReference type="AlphaFoldDB" id="A0A5B9MNU6"/>
<dbReference type="EMBL" id="CP036264">
    <property type="protein sequence ID" value="QEG02634.1"/>
    <property type="molecule type" value="Genomic_DNA"/>
</dbReference>
<dbReference type="GO" id="GO:0045493">
    <property type="term" value="P:xylan catabolic process"/>
    <property type="evidence" value="ECO:0007669"/>
    <property type="project" value="UniProtKB-KW"/>
</dbReference>
<dbReference type="Gene3D" id="2.115.10.20">
    <property type="entry name" value="Glycosyl hydrolase domain, family 43"/>
    <property type="match status" value="1"/>
</dbReference>
<dbReference type="InterPro" id="IPR052176">
    <property type="entry name" value="Glycosyl_Hydrlase_43_Enz"/>
</dbReference>
<reference evidence="3 4" key="1">
    <citation type="submission" date="2019-02" db="EMBL/GenBank/DDBJ databases">
        <title>Planctomycetal bacteria perform biofilm scaping via a novel small molecule.</title>
        <authorList>
            <person name="Jeske O."/>
            <person name="Boedeker C."/>
            <person name="Wiegand S."/>
            <person name="Breitling P."/>
            <person name="Kallscheuer N."/>
            <person name="Jogler M."/>
            <person name="Rohde M."/>
            <person name="Petersen J."/>
            <person name="Medema M.H."/>
            <person name="Surup F."/>
            <person name="Jogler C."/>
        </authorList>
    </citation>
    <scope>NUCLEOTIDE SEQUENCE [LARGE SCALE GENOMIC DNA]</scope>
    <source>
        <strain evidence="3 4">Mal15</strain>
    </source>
</reference>
<keyword evidence="1" id="KW-0624">Polysaccharide degradation</keyword>
<dbReference type="GO" id="GO:0016787">
    <property type="term" value="F:hydrolase activity"/>
    <property type="evidence" value="ECO:0007669"/>
    <property type="project" value="UniProtKB-KW"/>
</dbReference>
<dbReference type="Proteomes" id="UP000321353">
    <property type="component" value="Chromosome"/>
</dbReference>
<sequence>MKTIVRSAILLACLSYPAVGDETRSKLGQPETINGQSAPDLKIEFGKVSKKSVFVSDTQSIWGGSVVKGDDGRYHMLYSRWPKSLGWAWVTDSEIAHAVADDPLGPYQHTGVALPRRGKAFWDGWCTHNPTVHKFGDKYYLYHMGNTGDGEIVGHPGKQLLNWQHRNNQHIGVAVADDPAGPWTRMDTPVLDVSDDDEAADALMTSNPSVCQRPDGSILMVYKAVGKKFPMPNGGPVVHMVAIAEKPTGPFKKMPDPVFTFEGERFPAEDPYIWYQDGKFRAIVKRIKHENGKRLFSLVHYDSVDGIDWQPAKHHELSDRSITWEDGTTERFDHLERPQVLIEDGVPVALMCAADRIDENNVRHSFNLQIPLIVTKDE</sequence>
<dbReference type="PANTHER" id="PTHR43772:SF2">
    <property type="entry name" value="PUTATIVE (AFU_ORTHOLOGUE AFUA_2G04480)-RELATED"/>
    <property type="match status" value="1"/>
</dbReference>
<dbReference type="SUPFAM" id="SSF75005">
    <property type="entry name" value="Arabinanase/levansucrase/invertase"/>
    <property type="match status" value="1"/>
</dbReference>
<keyword evidence="1" id="KW-0858">Xylan degradation</keyword>